<evidence type="ECO:0000313" key="2">
    <source>
        <dbReference type="Proteomes" id="UP000016930"/>
    </source>
</evidence>
<reference evidence="1 2" key="1">
    <citation type="journal article" date="2012" name="Proc. Natl. Acad. Sci. U.S.A.">
        <title>Comparative genomics of Ceriporiopsis subvermispora and Phanerochaete chrysosporium provide insight into selective ligninolysis.</title>
        <authorList>
            <person name="Fernandez-Fueyo E."/>
            <person name="Ruiz-Duenas F.J."/>
            <person name="Ferreira P."/>
            <person name="Floudas D."/>
            <person name="Hibbett D.S."/>
            <person name="Canessa P."/>
            <person name="Larrondo L.F."/>
            <person name="James T.Y."/>
            <person name="Seelenfreund D."/>
            <person name="Lobos S."/>
            <person name="Polanco R."/>
            <person name="Tello M."/>
            <person name="Honda Y."/>
            <person name="Watanabe T."/>
            <person name="Watanabe T."/>
            <person name="Ryu J.S."/>
            <person name="Kubicek C.P."/>
            <person name="Schmoll M."/>
            <person name="Gaskell J."/>
            <person name="Hammel K.E."/>
            <person name="St John F.J."/>
            <person name="Vanden Wymelenberg A."/>
            <person name="Sabat G."/>
            <person name="Splinter BonDurant S."/>
            <person name="Syed K."/>
            <person name="Yadav J.S."/>
            <person name="Doddapaneni H."/>
            <person name="Subramanian V."/>
            <person name="Lavin J.L."/>
            <person name="Oguiza J.A."/>
            <person name="Perez G."/>
            <person name="Pisabarro A.G."/>
            <person name="Ramirez L."/>
            <person name="Santoyo F."/>
            <person name="Master E."/>
            <person name="Coutinho P.M."/>
            <person name="Henrissat B."/>
            <person name="Lombard V."/>
            <person name="Magnuson J.K."/>
            <person name="Kuees U."/>
            <person name="Hori C."/>
            <person name="Igarashi K."/>
            <person name="Samejima M."/>
            <person name="Held B.W."/>
            <person name="Barry K.W."/>
            <person name="LaButti K.M."/>
            <person name="Lapidus A."/>
            <person name="Lindquist E.A."/>
            <person name="Lucas S.M."/>
            <person name="Riley R."/>
            <person name="Salamov A.A."/>
            <person name="Hoffmeister D."/>
            <person name="Schwenk D."/>
            <person name="Hadar Y."/>
            <person name="Yarden O."/>
            <person name="de Vries R.P."/>
            <person name="Wiebenga A."/>
            <person name="Stenlid J."/>
            <person name="Eastwood D."/>
            <person name="Grigoriev I.V."/>
            <person name="Berka R.M."/>
            <person name="Blanchette R.A."/>
            <person name="Kersten P."/>
            <person name="Martinez A.T."/>
            <person name="Vicuna R."/>
            <person name="Cullen D."/>
        </authorList>
    </citation>
    <scope>NUCLEOTIDE SEQUENCE [LARGE SCALE GENOMIC DNA]</scope>
    <source>
        <strain evidence="1 2">B</strain>
    </source>
</reference>
<proteinExistence type="predicted"/>
<dbReference type="HOGENOM" id="CLU_1461130_0_0_1"/>
<protein>
    <submittedName>
        <fullName evidence="1">Hemolytic lectin LSL-like protein</fullName>
    </submittedName>
</protein>
<dbReference type="GO" id="GO:0030246">
    <property type="term" value="F:carbohydrate binding"/>
    <property type="evidence" value="ECO:0007669"/>
    <property type="project" value="UniProtKB-KW"/>
</dbReference>
<dbReference type="Proteomes" id="UP000016930">
    <property type="component" value="Unassembled WGS sequence"/>
</dbReference>
<dbReference type="AlphaFoldDB" id="M2RD52"/>
<dbReference type="EMBL" id="KB445791">
    <property type="protein sequence ID" value="EMD42360.1"/>
    <property type="molecule type" value="Genomic_DNA"/>
</dbReference>
<evidence type="ECO:0000313" key="1">
    <source>
        <dbReference type="EMBL" id="EMD42360.1"/>
    </source>
</evidence>
<name>M2RD52_CERS8</name>
<dbReference type="OrthoDB" id="3224838at2759"/>
<keyword evidence="1" id="KW-0430">Lectin</keyword>
<dbReference type="Gene3D" id="2.170.15.10">
    <property type="entry name" value="Proaerolysin, chain A, domain 3"/>
    <property type="match status" value="1"/>
</dbReference>
<accession>M2RD52</accession>
<gene>
    <name evidence="1" type="ORF">CERSUDRAFT_172144</name>
</gene>
<organism evidence="1 2">
    <name type="scientific">Ceriporiopsis subvermispora (strain B)</name>
    <name type="common">White-rot fungus</name>
    <name type="synonym">Gelatoporia subvermispora</name>
    <dbReference type="NCBI Taxonomy" id="914234"/>
    <lineage>
        <taxon>Eukaryota</taxon>
        <taxon>Fungi</taxon>
        <taxon>Dikarya</taxon>
        <taxon>Basidiomycota</taxon>
        <taxon>Agaricomycotina</taxon>
        <taxon>Agaricomycetes</taxon>
        <taxon>Polyporales</taxon>
        <taxon>Gelatoporiaceae</taxon>
        <taxon>Gelatoporia</taxon>
    </lineage>
</organism>
<sequence length="185" mass="20720">MADLYTPPAGLEFHLLGSGSQQVLVSRSRTGIDPEVWSRSRHEIDPDQYFSFLFEDMHIDRAEYDLGLGLDLTSSSIILSEQTLKNNTKQPQEISFQISETDNHTSIFEYNTDFPIIAGINGVPISFYIKAGKRESVCIVSTIKQGELQVPFTVHLSSKNNDVKAETSGVWRGATVKITLVRRNI</sequence>
<keyword evidence="2" id="KW-1185">Reference proteome</keyword>